<evidence type="ECO:0000259" key="3">
    <source>
        <dbReference type="Pfam" id="PF14257"/>
    </source>
</evidence>
<accession>A0A7H0VGP9</accession>
<sequence>MSYRYSFILSFLVLLSACERDLQNVAHEDVAMEESYEPAMVVKNSDELQSNGNQVQNLHLIKEADIKYETKNLEESAQSINALTARFGGYISSEKANQNSYRKEILYTLRIPSAQFEKAMAGIGEGVQHFDRREIRTRDVSEEYVDVESRIKSAQDIEARLLKLLDRAKNVEEILQVEQKLGQVRTEIERAQGRMKYLKDRIALSSIEVHIYQELEREVIDTDEPNRFVIALKDGWTGFTAFLLILIRLWPLMILTALFIFAFKRFRKKTVK</sequence>
<dbReference type="EMBL" id="CP060139">
    <property type="protein sequence ID" value="QNR24897.1"/>
    <property type="molecule type" value="Genomic_DNA"/>
</dbReference>
<evidence type="ECO:0000256" key="1">
    <source>
        <dbReference type="SAM" id="Coils"/>
    </source>
</evidence>
<feature type="transmembrane region" description="Helical" evidence="2">
    <location>
        <begin position="236"/>
        <end position="263"/>
    </location>
</feature>
<dbReference type="Pfam" id="PF14257">
    <property type="entry name" value="DUF4349"/>
    <property type="match status" value="1"/>
</dbReference>
<evidence type="ECO:0000313" key="4">
    <source>
        <dbReference type="EMBL" id="QNR24897.1"/>
    </source>
</evidence>
<dbReference type="InterPro" id="IPR025645">
    <property type="entry name" value="DUF4349"/>
</dbReference>
<evidence type="ECO:0000313" key="5">
    <source>
        <dbReference type="Proteomes" id="UP000516305"/>
    </source>
</evidence>
<evidence type="ECO:0000256" key="2">
    <source>
        <dbReference type="SAM" id="Phobius"/>
    </source>
</evidence>
<reference evidence="4 5" key="1">
    <citation type="submission" date="2020-08" db="EMBL/GenBank/DDBJ databases">
        <title>Croceimicrobium hydrocarbonivorans gen. nov., sp. nov., a novel marine bacterium isolated from a bacterial consortium that degrades polyethylene terephthalate.</title>
        <authorList>
            <person name="Liu R."/>
        </authorList>
    </citation>
    <scope>NUCLEOTIDE SEQUENCE [LARGE SCALE GENOMIC DNA]</scope>
    <source>
        <strain evidence="4 5">A20-9</strain>
    </source>
</reference>
<keyword evidence="1" id="KW-0175">Coiled coil</keyword>
<name>A0A7H0VGP9_9FLAO</name>
<proteinExistence type="predicted"/>
<feature type="domain" description="DUF4349" evidence="3">
    <location>
        <begin position="59"/>
        <end position="261"/>
    </location>
</feature>
<keyword evidence="2" id="KW-0812">Transmembrane</keyword>
<keyword evidence="2" id="KW-1133">Transmembrane helix</keyword>
<organism evidence="4 5">
    <name type="scientific">Croceimicrobium hydrocarbonivorans</name>
    <dbReference type="NCBI Taxonomy" id="2761580"/>
    <lineage>
        <taxon>Bacteria</taxon>
        <taxon>Pseudomonadati</taxon>
        <taxon>Bacteroidota</taxon>
        <taxon>Flavobacteriia</taxon>
        <taxon>Flavobacteriales</taxon>
        <taxon>Owenweeksiaceae</taxon>
        <taxon>Croceimicrobium</taxon>
    </lineage>
</organism>
<feature type="coiled-coil region" evidence="1">
    <location>
        <begin position="154"/>
        <end position="194"/>
    </location>
</feature>
<keyword evidence="5" id="KW-1185">Reference proteome</keyword>
<dbReference type="PROSITE" id="PS51257">
    <property type="entry name" value="PROKAR_LIPOPROTEIN"/>
    <property type="match status" value="1"/>
</dbReference>
<dbReference type="KEGG" id="chyd:H4K34_03385"/>
<dbReference type="Proteomes" id="UP000516305">
    <property type="component" value="Chromosome"/>
</dbReference>
<gene>
    <name evidence="4" type="ORF">H4K34_03385</name>
</gene>
<keyword evidence="2" id="KW-0472">Membrane</keyword>
<protein>
    <submittedName>
        <fullName evidence="4">DUF4349 domain-containing protein</fullName>
    </submittedName>
</protein>
<dbReference type="AlphaFoldDB" id="A0A7H0VGP9"/>
<dbReference type="RefSeq" id="WP_210759424.1">
    <property type="nucleotide sequence ID" value="NZ_CP060139.1"/>
</dbReference>